<dbReference type="SUPFAM" id="SSF46689">
    <property type="entry name" value="Homeodomain-like"/>
    <property type="match status" value="2"/>
</dbReference>
<evidence type="ECO:0000313" key="6">
    <source>
        <dbReference type="EMBL" id="RIX52372.1"/>
    </source>
</evidence>
<dbReference type="Pfam" id="PF02311">
    <property type="entry name" value="AraC_binding"/>
    <property type="match status" value="1"/>
</dbReference>
<keyword evidence="1" id="KW-0805">Transcription regulation</keyword>
<dbReference type="RefSeq" id="WP_119600098.1">
    <property type="nucleotide sequence ID" value="NZ_QXQA01000007.1"/>
</dbReference>
<dbReference type="InterPro" id="IPR018062">
    <property type="entry name" value="HTH_AraC-typ_CS"/>
</dbReference>
<dbReference type="EMBL" id="QXQA01000007">
    <property type="protein sequence ID" value="RIX52372.1"/>
    <property type="molecule type" value="Genomic_DNA"/>
</dbReference>
<dbReference type="InterPro" id="IPR020449">
    <property type="entry name" value="Tscrpt_reg_AraC-type_HTH"/>
</dbReference>
<organism evidence="6 7">
    <name type="scientific">Paenibacillus nanensis</name>
    <dbReference type="NCBI Taxonomy" id="393251"/>
    <lineage>
        <taxon>Bacteria</taxon>
        <taxon>Bacillati</taxon>
        <taxon>Bacillota</taxon>
        <taxon>Bacilli</taxon>
        <taxon>Bacillales</taxon>
        <taxon>Paenibacillaceae</taxon>
        <taxon>Paenibacillus</taxon>
    </lineage>
</organism>
<dbReference type="Gene3D" id="1.10.10.60">
    <property type="entry name" value="Homeodomain-like"/>
    <property type="match status" value="2"/>
</dbReference>
<keyword evidence="3" id="KW-0010">Activator</keyword>
<dbReference type="SMART" id="SM00342">
    <property type="entry name" value="HTH_ARAC"/>
    <property type="match status" value="1"/>
</dbReference>
<dbReference type="InterPro" id="IPR003313">
    <property type="entry name" value="AraC-bd"/>
</dbReference>
<evidence type="ECO:0000256" key="3">
    <source>
        <dbReference type="ARBA" id="ARBA00023159"/>
    </source>
</evidence>
<sequence>MQNVTSLPNMTSTLQLTGFHIGKFPSGWEYPRHHHHLFELLCCLGGEVEQEINRTTVILRPGDWLLINAGERHKSANTSPADYEFINVHFDLDDLEIRSLLGAAPYRLVPAAEAAGSERLGRYIQELRELTEHVPEGGAAGAGTPLEDKLLLQANILLIIREMLALIRVQGEAALDAVSVTPSAADAAHAIEERLSLGLSDHVSIASVAKEMNMSRSQCTKLFTKVYGLSPRQYVSRRKLMLAKEMLVKTYLPVSEIAERLGFQSASHFSRQFRRWTGYSPTAFKPRHQGNALVSHVPGEDRKNAPY</sequence>
<evidence type="ECO:0000259" key="5">
    <source>
        <dbReference type="PROSITE" id="PS01124"/>
    </source>
</evidence>
<protein>
    <submittedName>
        <fullName evidence="6">AraC family transcriptional regulator</fullName>
    </submittedName>
</protein>
<evidence type="ECO:0000256" key="4">
    <source>
        <dbReference type="ARBA" id="ARBA00023163"/>
    </source>
</evidence>
<dbReference type="Pfam" id="PF12833">
    <property type="entry name" value="HTH_18"/>
    <property type="match status" value="1"/>
</dbReference>
<reference evidence="6 7" key="1">
    <citation type="submission" date="2018-09" db="EMBL/GenBank/DDBJ databases">
        <title>Paenibacillus aracenensis nov. sp. isolated from a cave in southern Spain.</title>
        <authorList>
            <person name="Jurado V."/>
            <person name="Gutierrez-Patricio S."/>
            <person name="Gonzalez-Pimentel J.L."/>
            <person name="Miller A.Z."/>
            <person name="Laiz L."/>
            <person name="Saiz-Jimenez C."/>
        </authorList>
    </citation>
    <scope>NUCLEOTIDE SEQUENCE [LARGE SCALE GENOMIC DNA]</scope>
    <source>
        <strain evidence="6 7">DSM 22867</strain>
    </source>
</reference>
<proteinExistence type="predicted"/>
<dbReference type="Gene3D" id="2.60.120.10">
    <property type="entry name" value="Jelly Rolls"/>
    <property type="match status" value="1"/>
</dbReference>
<dbReference type="PROSITE" id="PS00041">
    <property type="entry name" value="HTH_ARAC_FAMILY_1"/>
    <property type="match status" value="1"/>
</dbReference>
<dbReference type="PANTHER" id="PTHR46796:SF6">
    <property type="entry name" value="ARAC SUBFAMILY"/>
    <property type="match status" value="1"/>
</dbReference>
<dbReference type="GO" id="GO:0043565">
    <property type="term" value="F:sequence-specific DNA binding"/>
    <property type="evidence" value="ECO:0007669"/>
    <property type="project" value="InterPro"/>
</dbReference>
<dbReference type="AlphaFoldDB" id="A0A3A1UYX9"/>
<accession>A0A3A1UYX9</accession>
<evidence type="ECO:0000256" key="2">
    <source>
        <dbReference type="ARBA" id="ARBA00023125"/>
    </source>
</evidence>
<keyword evidence="2" id="KW-0238">DNA-binding</keyword>
<name>A0A3A1UYX9_9BACL</name>
<dbReference type="SUPFAM" id="SSF51215">
    <property type="entry name" value="Regulatory protein AraC"/>
    <property type="match status" value="1"/>
</dbReference>
<dbReference type="InterPro" id="IPR018060">
    <property type="entry name" value="HTH_AraC"/>
</dbReference>
<dbReference type="CDD" id="cd02208">
    <property type="entry name" value="cupin_RmlC-like"/>
    <property type="match status" value="1"/>
</dbReference>
<feature type="domain" description="HTH araC/xylS-type" evidence="5">
    <location>
        <begin position="185"/>
        <end position="287"/>
    </location>
</feature>
<comment type="caution">
    <text evidence="6">The sequence shown here is derived from an EMBL/GenBank/DDBJ whole genome shotgun (WGS) entry which is preliminary data.</text>
</comment>
<dbReference type="InterPro" id="IPR009057">
    <property type="entry name" value="Homeodomain-like_sf"/>
</dbReference>
<dbReference type="InterPro" id="IPR050204">
    <property type="entry name" value="AraC_XylS_family_regulators"/>
</dbReference>
<dbReference type="PROSITE" id="PS01124">
    <property type="entry name" value="HTH_ARAC_FAMILY_2"/>
    <property type="match status" value="1"/>
</dbReference>
<dbReference type="GO" id="GO:0003700">
    <property type="term" value="F:DNA-binding transcription factor activity"/>
    <property type="evidence" value="ECO:0007669"/>
    <property type="project" value="InterPro"/>
</dbReference>
<evidence type="ECO:0000256" key="1">
    <source>
        <dbReference type="ARBA" id="ARBA00023015"/>
    </source>
</evidence>
<keyword evidence="7" id="KW-1185">Reference proteome</keyword>
<dbReference type="Proteomes" id="UP000266482">
    <property type="component" value="Unassembled WGS sequence"/>
</dbReference>
<dbReference type="PRINTS" id="PR00032">
    <property type="entry name" value="HTHARAC"/>
</dbReference>
<dbReference type="OrthoDB" id="1975977at2"/>
<dbReference type="PANTHER" id="PTHR46796">
    <property type="entry name" value="HTH-TYPE TRANSCRIPTIONAL ACTIVATOR RHAS-RELATED"/>
    <property type="match status" value="1"/>
</dbReference>
<dbReference type="InterPro" id="IPR037923">
    <property type="entry name" value="HTH-like"/>
</dbReference>
<dbReference type="InterPro" id="IPR014710">
    <property type="entry name" value="RmlC-like_jellyroll"/>
</dbReference>
<evidence type="ECO:0000313" key="7">
    <source>
        <dbReference type="Proteomes" id="UP000266482"/>
    </source>
</evidence>
<gene>
    <name evidence="6" type="ORF">D3P08_12885</name>
</gene>
<keyword evidence="4" id="KW-0804">Transcription</keyword>